<accession>A0ABU7KD16</accession>
<name>A0ABU7KD16_9ACTN</name>
<evidence type="ECO:0000256" key="1">
    <source>
        <dbReference type="SAM" id="MobiDB-lite"/>
    </source>
</evidence>
<keyword evidence="3" id="KW-1185">Reference proteome</keyword>
<comment type="caution">
    <text evidence="2">The sequence shown here is derived from an EMBL/GenBank/DDBJ whole genome shotgun (WGS) entry which is preliminary data.</text>
</comment>
<protein>
    <submittedName>
        <fullName evidence="2">Winged helix-turn-helix transcriptional regulator</fullName>
    </submittedName>
</protein>
<organism evidence="2 3">
    <name type="scientific">Nocardiopsis codii</name>
    <dbReference type="NCBI Taxonomy" id="3065942"/>
    <lineage>
        <taxon>Bacteria</taxon>
        <taxon>Bacillati</taxon>
        <taxon>Actinomycetota</taxon>
        <taxon>Actinomycetes</taxon>
        <taxon>Streptosporangiales</taxon>
        <taxon>Nocardiopsidaceae</taxon>
        <taxon>Nocardiopsis</taxon>
    </lineage>
</organism>
<dbReference type="EMBL" id="JAUZMY010000026">
    <property type="protein sequence ID" value="MEE2040129.1"/>
    <property type="molecule type" value="Genomic_DNA"/>
</dbReference>
<reference evidence="2 3" key="1">
    <citation type="submission" date="2023-08" db="EMBL/GenBank/DDBJ databases">
        <authorList>
            <person name="Girao M."/>
            <person name="Carvalho M.F."/>
        </authorList>
    </citation>
    <scope>NUCLEOTIDE SEQUENCE [LARGE SCALE GENOMIC DNA]</scope>
    <source>
        <strain evidence="2 3">CT-R113</strain>
    </source>
</reference>
<sequence length="86" mass="9761">MRKDTNPVEDLREAVQRRQEHDKGAAEARNDIDRLILELLKQDPQRDREELAKIADVSVPKVREIARLGGIPPLKRGGTGRRITKG</sequence>
<proteinExistence type="predicted"/>
<dbReference type="Proteomes" id="UP001356095">
    <property type="component" value="Unassembled WGS sequence"/>
</dbReference>
<dbReference type="RefSeq" id="WP_330093898.1">
    <property type="nucleotide sequence ID" value="NZ_JAUZMY010000026.1"/>
</dbReference>
<evidence type="ECO:0000313" key="3">
    <source>
        <dbReference type="Proteomes" id="UP001356095"/>
    </source>
</evidence>
<evidence type="ECO:0000313" key="2">
    <source>
        <dbReference type="EMBL" id="MEE2040129.1"/>
    </source>
</evidence>
<gene>
    <name evidence="2" type="ORF">Q8791_23200</name>
</gene>
<feature type="region of interest" description="Disordered" evidence="1">
    <location>
        <begin position="1"/>
        <end position="28"/>
    </location>
</feature>